<sequence length="163" mass="17388">RQPAAGQSFLFLFASTILPPPPLAPPRSCPAPCASTPAPSAARLVHPRPVWPALPPRVPRAWSPGLYQPHVATDEDARACSSCPVPAGRPPALRLPLSGSAPELVCLNASVRVQHSGSAPYCVSSRHTLLKILVPLLVRPWLQQRHGCGRRKLGSLRSSWTSG</sequence>
<accession>A0A1D6IIN4</accession>
<organism evidence="1">
    <name type="scientific">Zea mays</name>
    <name type="common">Maize</name>
    <dbReference type="NCBI Taxonomy" id="4577"/>
    <lineage>
        <taxon>Eukaryota</taxon>
        <taxon>Viridiplantae</taxon>
        <taxon>Streptophyta</taxon>
        <taxon>Embryophyta</taxon>
        <taxon>Tracheophyta</taxon>
        <taxon>Spermatophyta</taxon>
        <taxon>Magnoliopsida</taxon>
        <taxon>Liliopsida</taxon>
        <taxon>Poales</taxon>
        <taxon>Poaceae</taxon>
        <taxon>PACMAD clade</taxon>
        <taxon>Panicoideae</taxon>
        <taxon>Andropogonodae</taxon>
        <taxon>Andropogoneae</taxon>
        <taxon>Tripsacinae</taxon>
        <taxon>Zea</taxon>
    </lineage>
</organism>
<protein>
    <submittedName>
        <fullName evidence="1">Uncharacterized protein</fullName>
    </submittedName>
</protein>
<dbReference type="EMBL" id="CM007650">
    <property type="protein sequence ID" value="ONM59343.1"/>
    <property type="molecule type" value="Genomic_DNA"/>
</dbReference>
<dbReference type="AlphaFoldDB" id="A0A1D6IIN4"/>
<gene>
    <name evidence="1" type="ORF">ZEAMMB73_Zm00001d022031</name>
</gene>
<feature type="non-terminal residue" evidence="1">
    <location>
        <position position="1"/>
    </location>
</feature>
<proteinExistence type="predicted"/>
<reference evidence="1" key="1">
    <citation type="submission" date="2015-12" db="EMBL/GenBank/DDBJ databases">
        <title>Update maize B73 reference genome by single molecule sequencing technologies.</title>
        <authorList>
            <consortium name="Maize Genome Sequencing Project"/>
            <person name="Ware D."/>
        </authorList>
    </citation>
    <scope>NUCLEOTIDE SEQUENCE [LARGE SCALE GENOMIC DNA]</scope>
    <source>
        <tissue evidence="1">Seedling</tissue>
    </source>
</reference>
<name>A0A1D6IIN4_MAIZE</name>
<evidence type="ECO:0000313" key="1">
    <source>
        <dbReference type="EMBL" id="ONM59343.1"/>
    </source>
</evidence>